<keyword evidence="13" id="KW-0998">Cell outer membrane</keyword>
<feature type="domain" description="Polysaccharide export protein N-terminal" evidence="16">
    <location>
        <begin position="23"/>
        <end position="97"/>
    </location>
</feature>
<evidence type="ECO:0000256" key="13">
    <source>
        <dbReference type="ARBA" id="ARBA00023237"/>
    </source>
</evidence>
<evidence type="ECO:0000256" key="8">
    <source>
        <dbReference type="ARBA" id="ARBA00023047"/>
    </source>
</evidence>
<evidence type="ECO:0000256" key="2">
    <source>
        <dbReference type="ARBA" id="ARBA00009450"/>
    </source>
</evidence>
<dbReference type="PANTHER" id="PTHR33619">
    <property type="entry name" value="POLYSACCHARIDE EXPORT PROTEIN GFCE-RELATED"/>
    <property type="match status" value="1"/>
</dbReference>
<dbReference type="InterPro" id="IPR054765">
    <property type="entry name" value="SLBB_dom"/>
</dbReference>
<evidence type="ECO:0000256" key="11">
    <source>
        <dbReference type="ARBA" id="ARBA00023136"/>
    </source>
</evidence>
<keyword evidence="3" id="KW-0813">Transport</keyword>
<keyword evidence="12" id="KW-0564">Palmitate</keyword>
<dbReference type="GO" id="GO:0006811">
    <property type="term" value="P:monoatomic ion transport"/>
    <property type="evidence" value="ECO:0007669"/>
    <property type="project" value="UniProtKB-KW"/>
</dbReference>
<comment type="similarity">
    <text evidence="2">Belongs to the BexD/CtrA/VexA family.</text>
</comment>
<sequence length="259" mass="27710">MMKRWLRTIGGMLLAVAAGGALAADYQIGPGDVLQITVFEHPDLAVKSRVGPEGKVKVPLAGAVTVADLTEREAEATIAKALQQGDFVSDPQISVLVEQYQSRLVSVLGYINRPGRYPMDRQVTLVEAVAQAGGVAQSGSEKVVLVTGDGRRQEIDLRTTLADGAGANPVLRGGEVIYVPRAEMIYVFGEVQRPGAYPLDHHMTVQQGLALGGSISPRGTDRGIRIRRQAADGTVSEIDADFDQPLQAGDIIVVRERLF</sequence>
<evidence type="ECO:0000256" key="1">
    <source>
        <dbReference type="ARBA" id="ARBA00004571"/>
    </source>
</evidence>
<evidence type="ECO:0000259" key="18">
    <source>
        <dbReference type="Pfam" id="PF22461"/>
    </source>
</evidence>
<evidence type="ECO:0008006" key="21">
    <source>
        <dbReference type="Google" id="ProtNLM"/>
    </source>
</evidence>
<dbReference type="KEGG" id="gbi:PG2T_02105"/>
<keyword evidence="6" id="KW-0812">Transmembrane</keyword>
<evidence type="ECO:0000256" key="9">
    <source>
        <dbReference type="ARBA" id="ARBA00023065"/>
    </source>
</evidence>
<dbReference type="InterPro" id="IPR019554">
    <property type="entry name" value="Soluble_ligand-bd"/>
</dbReference>
<organism evidence="19 20">
    <name type="scientific">Immundisolibacter cernigliae</name>
    <dbReference type="NCBI Taxonomy" id="1810504"/>
    <lineage>
        <taxon>Bacteria</taxon>
        <taxon>Pseudomonadati</taxon>
        <taxon>Pseudomonadota</taxon>
        <taxon>Gammaproteobacteria</taxon>
        <taxon>Immundisolibacterales</taxon>
        <taxon>Immundisolibacteraceae</taxon>
        <taxon>Immundisolibacter</taxon>
    </lineage>
</organism>
<feature type="chain" id="PRO_5008532987" description="Polysaccharide export protein EpsE" evidence="15">
    <location>
        <begin position="24"/>
        <end position="259"/>
    </location>
</feature>
<feature type="domain" description="SLBB" evidence="18">
    <location>
        <begin position="104"/>
        <end position="179"/>
    </location>
</feature>
<dbReference type="GO" id="GO:0009279">
    <property type="term" value="C:cell outer membrane"/>
    <property type="evidence" value="ECO:0007669"/>
    <property type="project" value="UniProtKB-SubCell"/>
</dbReference>
<keyword evidence="11" id="KW-0472">Membrane</keyword>
<evidence type="ECO:0000256" key="3">
    <source>
        <dbReference type="ARBA" id="ARBA00022448"/>
    </source>
</evidence>
<dbReference type="GO" id="GO:0015288">
    <property type="term" value="F:porin activity"/>
    <property type="evidence" value="ECO:0007669"/>
    <property type="project" value="UniProtKB-KW"/>
</dbReference>
<evidence type="ECO:0000256" key="5">
    <source>
        <dbReference type="ARBA" id="ARBA00022597"/>
    </source>
</evidence>
<comment type="subcellular location">
    <subcellularLocation>
        <location evidence="1">Cell outer membrane</location>
        <topology evidence="1">Multi-pass membrane protein</topology>
    </subcellularLocation>
</comment>
<evidence type="ECO:0000256" key="4">
    <source>
        <dbReference type="ARBA" id="ARBA00022452"/>
    </source>
</evidence>
<dbReference type="GO" id="GO:0046930">
    <property type="term" value="C:pore complex"/>
    <property type="evidence" value="ECO:0007669"/>
    <property type="project" value="UniProtKB-KW"/>
</dbReference>
<evidence type="ECO:0000313" key="20">
    <source>
        <dbReference type="Proteomes" id="UP000092952"/>
    </source>
</evidence>
<keyword evidence="5" id="KW-0762">Sugar transport</keyword>
<dbReference type="EMBL" id="CP014671">
    <property type="protein sequence ID" value="ANX03098.1"/>
    <property type="molecule type" value="Genomic_DNA"/>
</dbReference>
<keyword evidence="10" id="KW-0626">Porin</keyword>
<dbReference type="Proteomes" id="UP000092952">
    <property type="component" value="Chromosome"/>
</dbReference>
<dbReference type="Gene3D" id="3.30.1950.10">
    <property type="entry name" value="wza like domain"/>
    <property type="match status" value="1"/>
</dbReference>
<proteinExistence type="inferred from homology"/>
<dbReference type="AlphaFoldDB" id="A0A1B1YQP5"/>
<dbReference type="FunCoup" id="A0A1B1YQP5">
    <property type="interactions" value="80"/>
</dbReference>
<evidence type="ECO:0000256" key="10">
    <source>
        <dbReference type="ARBA" id="ARBA00023114"/>
    </source>
</evidence>
<evidence type="ECO:0000313" key="19">
    <source>
        <dbReference type="EMBL" id="ANX03098.1"/>
    </source>
</evidence>
<dbReference type="Pfam" id="PF22461">
    <property type="entry name" value="SLBB_2"/>
    <property type="match status" value="1"/>
</dbReference>
<evidence type="ECO:0000259" key="17">
    <source>
        <dbReference type="Pfam" id="PF10531"/>
    </source>
</evidence>
<reference evidence="20" key="1">
    <citation type="submission" date="2016-03" db="EMBL/GenBank/DDBJ databases">
        <title>Complete genome sequence of Solimmundus cernigliae, representing a novel lineage of polycyclic aromatic hydrocarbon degraders within the Gammaproteobacteria.</title>
        <authorList>
            <person name="Singleton D.R."/>
            <person name="Dickey A.N."/>
            <person name="Scholl E.H."/>
            <person name="Wright F.A."/>
            <person name="Aitken M.D."/>
        </authorList>
    </citation>
    <scope>NUCLEOTIDE SEQUENCE [LARGE SCALE GENOMIC DNA]</scope>
    <source>
        <strain evidence="20">TR3.2</strain>
    </source>
</reference>
<gene>
    <name evidence="19" type="ORF">PG2T_02105</name>
</gene>
<dbReference type="InParanoid" id="A0A1B1YQP5"/>
<evidence type="ECO:0000256" key="12">
    <source>
        <dbReference type="ARBA" id="ARBA00023139"/>
    </source>
</evidence>
<dbReference type="Pfam" id="PF02563">
    <property type="entry name" value="Poly_export"/>
    <property type="match status" value="1"/>
</dbReference>
<keyword evidence="14" id="KW-0449">Lipoprotein</keyword>
<dbReference type="GO" id="GO:0015159">
    <property type="term" value="F:polysaccharide transmembrane transporter activity"/>
    <property type="evidence" value="ECO:0007669"/>
    <property type="project" value="InterPro"/>
</dbReference>
<evidence type="ECO:0000256" key="14">
    <source>
        <dbReference type="ARBA" id="ARBA00023288"/>
    </source>
</evidence>
<evidence type="ECO:0000256" key="6">
    <source>
        <dbReference type="ARBA" id="ARBA00022692"/>
    </source>
</evidence>
<dbReference type="Gene3D" id="3.10.560.10">
    <property type="entry name" value="Outer membrane lipoprotein wza domain like"/>
    <property type="match status" value="2"/>
</dbReference>
<keyword evidence="8" id="KW-0625">Polysaccharide transport</keyword>
<dbReference type="Pfam" id="PF10531">
    <property type="entry name" value="SLBB"/>
    <property type="match status" value="1"/>
</dbReference>
<name>A0A1B1YQP5_9GAMM</name>
<dbReference type="InterPro" id="IPR003715">
    <property type="entry name" value="Poly_export_N"/>
</dbReference>
<keyword evidence="20" id="KW-1185">Reference proteome</keyword>
<keyword evidence="4" id="KW-1134">Transmembrane beta strand</keyword>
<dbReference type="STRING" id="1810504.PG2T_02105"/>
<evidence type="ECO:0000259" key="16">
    <source>
        <dbReference type="Pfam" id="PF02563"/>
    </source>
</evidence>
<protein>
    <recommendedName>
        <fullName evidence="21">Polysaccharide export protein EpsE</fullName>
    </recommendedName>
</protein>
<feature type="domain" description="Soluble ligand binding" evidence="17">
    <location>
        <begin position="184"/>
        <end position="236"/>
    </location>
</feature>
<dbReference type="PANTHER" id="PTHR33619:SF3">
    <property type="entry name" value="POLYSACCHARIDE EXPORT PROTEIN GFCE-RELATED"/>
    <property type="match status" value="1"/>
</dbReference>
<feature type="signal peptide" evidence="15">
    <location>
        <begin position="1"/>
        <end position="23"/>
    </location>
</feature>
<evidence type="ECO:0000256" key="7">
    <source>
        <dbReference type="ARBA" id="ARBA00022729"/>
    </source>
</evidence>
<keyword evidence="9" id="KW-0406">Ion transport</keyword>
<accession>A0A1B1YQP5</accession>
<keyword evidence="7 15" id="KW-0732">Signal</keyword>
<dbReference type="InterPro" id="IPR049712">
    <property type="entry name" value="Poly_export"/>
</dbReference>
<evidence type="ECO:0000256" key="15">
    <source>
        <dbReference type="SAM" id="SignalP"/>
    </source>
</evidence>